<feature type="compositionally biased region" description="Low complexity" evidence="1">
    <location>
        <begin position="49"/>
        <end position="60"/>
    </location>
</feature>
<comment type="caution">
    <text evidence="2">The sequence shown here is derived from an EMBL/GenBank/DDBJ whole genome shotgun (WGS) entry which is preliminary data.</text>
</comment>
<reference evidence="2 3" key="1">
    <citation type="journal article" date="2023" name="Microb. Genom.">
        <title>Mesoterricola silvestris gen. nov., sp. nov., Mesoterricola sediminis sp. nov., Geothrix oryzae sp. nov., Geothrix edaphica sp. nov., Geothrix rubra sp. nov., and Geothrix limicola sp. nov., six novel members of Acidobacteriota isolated from soils.</title>
        <authorList>
            <person name="Weisberg A.J."/>
            <person name="Pearce E."/>
            <person name="Kramer C.G."/>
            <person name="Chang J.H."/>
            <person name="Clarke C.R."/>
        </authorList>
    </citation>
    <scope>NUCLEOTIDE SEQUENCE [LARGE SCALE GENOMIC DNA]</scope>
    <source>
        <strain evidence="2 3">NRRL_B-2795</strain>
    </source>
</reference>
<organism evidence="2 3">
    <name type="scientific">Streptomyces griseiscabiei</name>
    <dbReference type="NCBI Taxonomy" id="2993540"/>
    <lineage>
        <taxon>Bacteria</taxon>
        <taxon>Bacillati</taxon>
        <taxon>Actinomycetota</taxon>
        <taxon>Actinomycetes</taxon>
        <taxon>Kitasatosporales</taxon>
        <taxon>Streptomycetaceae</taxon>
        <taxon>Streptomyces</taxon>
    </lineage>
</organism>
<keyword evidence="3" id="KW-1185">Reference proteome</keyword>
<feature type="region of interest" description="Disordered" evidence="1">
    <location>
        <begin position="40"/>
        <end position="75"/>
    </location>
</feature>
<dbReference type="RefSeq" id="WP_107473820.1">
    <property type="nucleotide sequence ID" value="NZ_JAGJBZ010000002.1"/>
</dbReference>
<sequence>MSDTPLHLVPVRSLQAKEFVRTWHRHHPPPAGQIFAVDAAETGIRARSRSSPSTHPSQTPTAPPDNARPQPLATRSFVPFTVPELSMQITDLATAPSKAASTPPAIPGACR</sequence>
<gene>
    <name evidence="2" type="ORF">PV517_05515</name>
</gene>
<evidence type="ECO:0000256" key="1">
    <source>
        <dbReference type="SAM" id="MobiDB-lite"/>
    </source>
</evidence>
<dbReference type="EMBL" id="JARAVY010000002">
    <property type="protein sequence ID" value="MDX2908161.1"/>
    <property type="molecule type" value="Genomic_DNA"/>
</dbReference>
<name>A0ABU4KXS2_9ACTN</name>
<evidence type="ECO:0000313" key="2">
    <source>
        <dbReference type="EMBL" id="MDX2908161.1"/>
    </source>
</evidence>
<accession>A0ABU4KXS2</accession>
<proteinExistence type="predicted"/>
<dbReference type="Proteomes" id="UP001271723">
    <property type="component" value="Unassembled WGS sequence"/>
</dbReference>
<evidence type="ECO:0000313" key="3">
    <source>
        <dbReference type="Proteomes" id="UP001271723"/>
    </source>
</evidence>
<protein>
    <submittedName>
        <fullName evidence="2">Uncharacterized protein</fullName>
    </submittedName>
</protein>